<accession>A0A2P1CGB5</accession>
<dbReference type="KEGG" id="vg:60335832"/>
<dbReference type="GeneID" id="60335832"/>
<keyword evidence="2" id="KW-1185">Reference proteome</keyword>
<dbReference type="Proteomes" id="UP000241021">
    <property type="component" value="Segment"/>
</dbReference>
<protein>
    <submittedName>
        <fullName evidence="1">Uncharacterized protein</fullName>
    </submittedName>
</protein>
<proteinExistence type="predicted"/>
<dbReference type="EMBL" id="MG925349">
    <property type="protein sequence ID" value="AVJ50229.1"/>
    <property type="molecule type" value="Genomic_DNA"/>
</dbReference>
<evidence type="ECO:0000313" key="2">
    <source>
        <dbReference type="Proteomes" id="UP000241021"/>
    </source>
</evidence>
<reference evidence="2" key="1">
    <citation type="submission" date="2018-02" db="EMBL/GenBank/DDBJ databases">
        <authorList>
            <person name="Yee B."/>
            <person name="Bell B."/>
            <person name="Donohue J.-P."/>
            <person name="Ares M.Jr."/>
            <person name="Hartzog G.A."/>
            <person name="Dargyte M."/>
            <person name="DeMattos M."/>
            <person name="Divekar N."/>
            <person name="Farooq S."/>
            <person name="Hardison E."/>
            <person name="Peracchi L."/>
            <person name="Phillips A."/>
            <person name="Sennef S."/>
            <person name="Fridland S."/>
            <person name="Valenzuela-Sanchez M."/>
            <person name="Stoner T.H."/>
            <person name="Russell D.A."/>
            <person name="Pope W.H."/>
            <person name="Jacobs-Sera D."/>
            <person name="Hatfull G.F."/>
        </authorList>
    </citation>
    <scope>NUCLEOTIDE SEQUENCE [LARGE SCALE GENOMIC DNA]</scope>
</reference>
<dbReference type="RefSeq" id="YP_009964121.1">
    <property type="nucleotide sequence ID" value="NC_051726.1"/>
</dbReference>
<name>A0A2P1CGB5_9CAUD</name>
<gene>
    <name evidence="1" type="primary">11</name>
    <name evidence="1" type="ORF">SEA_MENDOKYSEI_11</name>
</gene>
<evidence type="ECO:0000313" key="1">
    <source>
        <dbReference type="EMBL" id="AVJ50229.1"/>
    </source>
</evidence>
<organism evidence="1 2">
    <name type="scientific">Mycobacterium phage Mendokysei</name>
    <dbReference type="NCBI Taxonomy" id="2099637"/>
    <lineage>
        <taxon>Viruses</taxon>
        <taxon>Duplodnaviria</taxon>
        <taxon>Heunggongvirae</taxon>
        <taxon>Uroviricota</taxon>
        <taxon>Caudoviricetes</taxon>
        <taxon>Bernalvirus</taxon>
        <taxon>Bernalvirus mendokysei</taxon>
    </lineage>
</organism>
<sequence length="122" mass="13211">MAQVRLTNINIPEPNPAVAAVKMSPRMRGILEHIGHTAVLLYQARVAKRTRRLALSARATVEVAGARHDTLAGVVTVGGHGAGYALPHEFGADVPLFGDHEEEHEQPAAHDLNRVLEELGRF</sequence>